<organism evidence="2 3">
    <name type="scientific">Sorangium cellulosum</name>
    <name type="common">Polyangium cellulosum</name>
    <dbReference type="NCBI Taxonomy" id="56"/>
    <lineage>
        <taxon>Bacteria</taxon>
        <taxon>Pseudomonadati</taxon>
        <taxon>Myxococcota</taxon>
        <taxon>Polyangia</taxon>
        <taxon>Polyangiales</taxon>
        <taxon>Polyangiaceae</taxon>
        <taxon>Sorangium</taxon>
    </lineage>
</organism>
<reference evidence="2 3" key="1">
    <citation type="submission" date="2015-09" db="EMBL/GenBank/DDBJ databases">
        <title>Sorangium comparison.</title>
        <authorList>
            <person name="Zaburannyi N."/>
            <person name="Bunk B."/>
            <person name="Overmann J."/>
            <person name="Mueller R."/>
        </authorList>
    </citation>
    <scope>NUCLEOTIDE SEQUENCE [LARGE SCALE GENOMIC DNA]</scope>
    <source>
        <strain evidence="2 3">So ce26</strain>
    </source>
</reference>
<evidence type="ECO:0000256" key="1">
    <source>
        <dbReference type="SAM" id="SignalP"/>
    </source>
</evidence>
<feature type="signal peptide" evidence="1">
    <location>
        <begin position="1"/>
        <end position="18"/>
    </location>
</feature>
<keyword evidence="1" id="KW-0732">Signal</keyword>
<dbReference type="AlphaFoldDB" id="A0A2L0FA61"/>
<sequence length="224" mass="21928">MCCRNRLASPLLMSIAIAACGGRAVVYDEGTGAGGEGGAAAGSASAAASSGGSTSAAASSGGGLDPATTSASSASGGFVECPVVLDHNSFWLEVLGDGPSQKLQRGCREDPMPLIQIVGGGECGYGVSVRACAAPDGGAALALYAPGLLEPGASDEAIVRYRDEDGVAYEAMAGQLLLDELGDVSSIGRGSYSATVVSTADGTTTLSISGGFMLCRVPDGPPCP</sequence>
<evidence type="ECO:0008006" key="4">
    <source>
        <dbReference type="Google" id="ProtNLM"/>
    </source>
</evidence>
<evidence type="ECO:0000313" key="3">
    <source>
        <dbReference type="Proteomes" id="UP000238348"/>
    </source>
</evidence>
<dbReference type="RefSeq" id="WP_104986297.1">
    <property type="nucleotide sequence ID" value="NZ_CP012673.1"/>
</dbReference>
<proteinExistence type="predicted"/>
<dbReference type="EMBL" id="CP012673">
    <property type="protein sequence ID" value="AUX48433.1"/>
    <property type="molecule type" value="Genomic_DNA"/>
</dbReference>
<protein>
    <recommendedName>
        <fullName evidence="4">Secreted protein</fullName>
    </recommendedName>
</protein>
<evidence type="ECO:0000313" key="2">
    <source>
        <dbReference type="EMBL" id="AUX48433.1"/>
    </source>
</evidence>
<name>A0A2L0FA61_SORCE</name>
<feature type="chain" id="PRO_5014649252" description="Secreted protein" evidence="1">
    <location>
        <begin position="19"/>
        <end position="224"/>
    </location>
</feature>
<gene>
    <name evidence="2" type="ORF">SOCE26_099670</name>
</gene>
<dbReference type="Proteomes" id="UP000238348">
    <property type="component" value="Chromosome"/>
</dbReference>
<dbReference type="PROSITE" id="PS51257">
    <property type="entry name" value="PROKAR_LIPOPROTEIN"/>
    <property type="match status" value="1"/>
</dbReference>
<accession>A0A2L0FA61</accession>